<organism evidence="2">
    <name type="scientific">Phytophthora nicotianae</name>
    <name type="common">Potato buckeye rot agent</name>
    <name type="synonym">Phytophthora parasitica</name>
    <dbReference type="NCBI Taxonomy" id="4792"/>
    <lineage>
        <taxon>Eukaryota</taxon>
        <taxon>Sar</taxon>
        <taxon>Stramenopiles</taxon>
        <taxon>Oomycota</taxon>
        <taxon>Peronosporomycetes</taxon>
        <taxon>Peronosporales</taxon>
        <taxon>Peronosporaceae</taxon>
        <taxon>Phytophthora</taxon>
    </lineage>
</organism>
<gene>
    <name evidence="2" type="ORF">L914_15303</name>
</gene>
<evidence type="ECO:0000313" key="2">
    <source>
        <dbReference type="EMBL" id="ETM38406.1"/>
    </source>
</evidence>
<accession>W2MPW9</accession>
<proteinExistence type="predicted"/>
<evidence type="ECO:0000256" key="1">
    <source>
        <dbReference type="SAM" id="MobiDB-lite"/>
    </source>
</evidence>
<feature type="compositionally biased region" description="Basic and acidic residues" evidence="1">
    <location>
        <begin position="127"/>
        <end position="164"/>
    </location>
</feature>
<feature type="region of interest" description="Disordered" evidence="1">
    <location>
        <begin position="98"/>
        <end position="164"/>
    </location>
</feature>
<reference evidence="2" key="1">
    <citation type="submission" date="2013-11" db="EMBL/GenBank/DDBJ databases">
        <title>The Genome Sequence of Phytophthora parasitica IAC_01/95.</title>
        <authorList>
            <consortium name="The Broad Institute Genomics Platform"/>
            <person name="Russ C."/>
            <person name="Tyler B."/>
            <person name="Panabieres F."/>
            <person name="Shan W."/>
            <person name="Tripathy S."/>
            <person name="Grunwald N."/>
            <person name="Machado M."/>
            <person name="Johnson C.S."/>
            <person name="Arredondo F."/>
            <person name="Hong C."/>
            <person name="Coffey M."/>
            <person name="Young S.K."/>
            <person name="Zeng Q."/>
            <person name="Gargeya S."/>
            <person name="Fitzgerald M."/>
            <person name="Abouelleil A."/>
            <person name="Alvarado L."/>
            <person name="Chapman S.B."/>
            <person name="Gainer-Dewar J."/>
            <person name="Goldberg J."/>
            <person name="Griggs A."/>
            <person name="Gujja S."/>
            <person name="Hansen M."/>
            <person name="Howarth C."/>
            <person name="Imamovic A."/>
            <person name="Ireland A."/>
            <person name="Larimer J."/>
            <person name="McCowan C."/>
            <person name="Murphy C."/>
            <person name="Pearson M."/>
            <person name="Poon T.W."/>
            <person name="Priest M."/>
            <person name="Roberts A."/>
            <person name="Saif S."/>
            <person name="Shea T."/>
            <person name="Sykes S."/>
            <person name="Wortman J."/>
            <person name="Nusbaum C."/>
            <person name="Birren B."/>
        </authorList>
    </citation>
    <scope>NUCLEOTIDE SEQUENCE [LARGE SCALE GENOMIC DNA]</scope>
    <source>
        <strain evidence="2">IAC_01/95</strain>
    </source>
</reference>
<feature type="compositionally biased region" description="Basic and acidic residues" evidence="1">
    <location>
        <begin position="103"/>
        <end position="113"/>
    </location>
</feature>
<dbReference type="Proteomes" id="UP000054532">
    <property type="component" value="Unassembled WGS sequence"/>
</dbReference>
<dbReference type="EMBL" id="KI694893">
    <property type="protein sequence ID" value="ETM38406.1"/>
    <property type="molecule type" value="Genomic_DNA"/>
</dbReference>
<dbReference type="AlphaFoldDB" id="W2MPW9"/>
<sequence length="164" mass="17551">MGVGEENGEPNAMPFFCGWKCEERALPDQLLVQQGESGFLKAEDVDLIAAEVFGGVCPVGGVGSWISRDQGSRQLAGLIGACASAAAGDLRIGTVAEATGWSWKHDEDKESGRRPTSNSDCCGANAETREGLTDAQEHLPDARNHHLGSEFREGRHPNPSRKDF</sequence>
<name>W2MPW9_PHYNI</name>
<protein>
    <submittedName>
        <fullName evidence="2">Uncharacterized protein</fullName>
    </submittedName>
</protein>